<accession>A0A8H4QXD7</accession>
<sequence>MTLSPGIYHIHSSKTHYAFANNIGDPIVARPLMQSAMNEVWRVEPVDEEGDNAYVIFPSAPMPGAFAIEGGVRPGVPISFAMPPATFFITPKDEDKHIYVISPKGGPIGVRYAVVVEERDSDPMLVVDSFPLDSAEPLPGWVFTAVHK</sequence>
<evidence type="ECO:0000256" key="3">
    <source>
        <dbReference type="ARBA" id="ARBA00022704"/>
    </source>
</evidence>
<evidence type="ECO:0000313" key="7">
    <source>
        <dbReference type="Proteomes" id="UP000521872"/>
    </source>
</evidence>
<reference evidence="6 7" key="1">
    <citation type="submission" date="2019-12" db="EMBL/GenBank/DDBJ databases">
        <authorList>
            <person name="Floudas D."/>
            <person name="Bentzer J."/>
            <person name="Ahren D."/>
            <person name="Johansson T."/>
            <person name="Persson P."/>
            <person name="Tunlid A."/>
        </authorList>
    </citation>
    <scope>NUCLEOTIDE SEQUENCE [LARGE SCALE GENOMIC DNA]</scope>
    <source>
        <strain evidence="6 7">CBS 102.39</strain>
    </source>
</reference>
<dbReference type="Gene3D" id="2.80.10.50">
    <property type="match status" value="1"/>
</dbReference>
<evidence type="ECO:0000256" key="1">
    <source>
        <dbReference type="ARBA" id="ARBA00011738"/>
    </source>
</evidence>
<proteinExistence type="inferred from homology"/>
<keyword evidence="7" id="KW-1185">Reference proteome</keyword>
<keyword evidence="3" id="KW-0789">Thiol protease inhibitor</keyword>
<comment type="similarity">
    <text evidence="5">Belongs to the protease inhibitor I48 family.</text>
</comment>
<organism evidence="6 7">
    <name type="scientific">Agrocybe pediades</name>
    <dbReference type="NCBI Taxonomy" id="84607"/>
    <lineage>
        <taxon>Eukaryota</taxon>
        <taxon>Fungi</taxon>
        <taxon>Dikarya</taxon>
        <taxon>Basidiomycota</taxon>
        <taxon>Agaricomycotina</taxon>
        <taxon>Agaricomycetes</taxon>
        <taxon>Agaricomycetidae</taxon>
        <taxon>Agaricales</taxon>
        <taxon>Agaricineae</taxon>
        <taxon>Strophariaceae</taxon>
        <taxon>Agrocybe</taxon>
    </lineage>
</organism>
<dbReference type="InterPro" id="IPR019508">
    <property type="entry name" value="Prot_inh_I48_clitocypin"/>
</dbReference>
<dbReference type="Proteomes" id="UP000521872">
    <property type="component" value="Unassembled WGS sequence"/>
</dbReference>
<dbReference type="EMBL" id="JAACJL010000017">
    <property type="protein sequence ID" value="KAF4618486.1"/>
    <property type="molecule type" value="Genomic_DNA"/>
</dbReference>
<dbReference type="Pfam" id="PF10467">
    <property type="entry name" value="Inhibitor_I48"/>
    <property type="match status" value="1"/>
</dbReference>
<dbReference type="GO" id="GO:0004869">
    <property type="term" value="F:cysteine-type endopeptidase inhibitor activity"/>
    <property type="evidence" value="ECO:0007669"/>
    <property type="project" value="UniProtKB-KW"/>
</dbReference>
<comment type="subunit">
    <text evidence="1">Homodimer.</text>
</comment>
<dbReference type="AlphaFoldDB" id="A0A8H4QXD7"/>
<evidence type="ECO:0000256" key="5">
    <source>
        <dbReference type="ARBA" id="ARBA00025775"/>
    </source>
</evidence>
<protein>
    <submittedName>
        <fullName evidence="6">Uncharacterized protein</fullName>
    </submittedName>
</protein>
<comment type="function">
    <text evidence="4">Binds and inhibits cysteine proteinases. Inhibits most strongly papain and cathepsin L, more weakly bromelain and cathepsin B while it is completely ineffective against cathepsin H.</text>
</comment>
<evidence type="ECO:0000313" key="6">
    <source>
        <dbReference type="EMBL" id="KAF4618486.1"/>
    </source>
</evidence>
<name>A0A8H4QXD7_9AGAR</name>
<comment type="caution">
    <text evidence="6">The sequence shown here is derived from an EMBL/GenBank/DDBJ whole genome shotgun (WGS) entry which is preliminary data.</text>
</comment>
<evidence type="ECO:0000256" key="4">
    <source>
        <dbReference type="ARBA" id="ARBA00024855"/>
    </source>
</evidence>
<keyword evidence="2" id="KW-0646">Protease inhibitor</keyword>
<evidence type="ECO:0000256" key="2">
    <source>
        <dbReference type="ARBA" id="ARBA00022690"/>
    </source>
</evidence>
<gene>
    <name evidence="6" type="ORF">D9613_009741</name>
</gene>